<evidence type="ECO:0000313" key="2">
    <source>
        <dbReference type="EMBL" id="PNY29180.1"/>
    </source>
</evidence>
<comment type="caution">
    <text evidence="2">The sequence shown here is derived from an EMBL/GenBank/DDBJ whole genome shotgun (WGS) entry which is preliminary data.</text>
</comment>
<dbReference type="Proteomes" id="UP000236621">
    <property type="component" value="Unassembled WGS sequence"/>
</dbReference>
<feature type="compositionally biased region" description="Polar residues" evidence="1">
    <location>
        <begin position="9"/>
        <end position="24"/>
    </location>
</feature>
<feature type="region of interest" description="Disordered" evidence="1">
    <location>
        <begin position="1"/>
        <end position="32"/>
    </location>
</feature>
<proteinExistence type="predicted"/>
<gene>
    <name evidence="2" type="ORF">TCAP_00901</name>
</gene>
<evidence type="ECO:0000256" key="1">
    <source>
        <dbReference type="SAM" id="MobiDB-lite"/>
    </source>
</evidence>
<keyword evidence="3" id="KW-1185">Reference proteome</keyword>
<evidence type="ECO:0000313" key="3">
    <source>
        <dbReference type="Proteomes" id="UP000236621"/>
    </source>
</evidence>
<organism evidence="2 3">
    <name type="scientific">Tolypocladium capitatum</name>
    <dbReference type="NCBI Taxonomy" id="45235"/>
    <lineage>
        <taxon>Eukaryota</taxon>
        <taxon>Fungi</taxon>
        <taxon>Dikarya</taxon>
        <taxon>Ascomycota</taxon>
        <taxon>Pezizomycotina</taxon>
        <taxon>Sordariomycetes</taxon>
        <taxon>Hypocreomycetidae</taxon>
        <taxon>Hypocreales</taxon>
        <taxon>Ophiocordycipitaceae</taxon>
        <taxon>Tolypocladium</taxon>
    </lineage>
</organism>
<reference evidence="2 3" key="1">
    <citation type="submission" date="2017-08" db="EMBL/GenBank/DDBJ databases">
        <title>Harnessing the power of phylogenomics to disentangle the directionality and signatures of interkingdom host jumping in the parasitic fungal genus Tolypocladium.</title>
        <authorList>
            <person name="Quandt C.A."/>
            <person name="Patterson W."/>
            <person name="Spatafora J.W."/>
        </authorList>
    </citation>
    <scope>NUCLEOTIDE SEQUENCE [LARGE SCALE GENOMIC DNA]</scope>
    <source>
        <strain evidence="2 3">CBS 113982</strain>
    </source>
</reference>
<sequence length="200" mass="21097">MRNAFASWRRQTGYPTTRRQSQGDATPLPQGNLPGMGKVEMVAALSVLCSVGRLVLVLSANGVSPGVKWSVASRQLSLRLGRGDASGGQAKDVGILAADAALDVVAAAHFGRLDPLGAAVLAPLVCVRLSALHVVTTPLVQAILPLRSCRLGLLIGVRRENGSDKVSVLAILRRMGLLHWLARVWVHAVVVRQPAGDGRL</sequence>
<dbReference type="AlphaFoldDB" id="A0A2K3QNR2"/>
<name>A0A2K3QNR2_9HYPO</name>
<protein>
    <submittedName>
        <fullName evidence="2">Uncharacterized protein</fullName>
    </submittedName>
</protein>
<dbReference type="EMBL" id="NRSZ01000148">
    <property type="protein sequence ID" value="PNY29180.1"/>
    <property type="molecule type" value="Genomic_DNA"/>
</dbReference>
<accession>A0A2K3QNR2</accession>